<protein>
    <submittedName>
        <fullName evidence="8">Prolyl oligopeptidase</fullName>
        <ecNumber evidence="8">3.4.21.26</ecNumber>
    </submittedName>
</protein>
<evidence type="ECO:0000256" key="1">
    <source>
        <dbReference type="ARBA" id="ARBA00022670"/>
    </source>
</evidence>
<reference evidence="8" key="1">
    <citation type="submission" date="2008-01" db="EMBL/GenBank/DDBJ databases">
        <title>Complete sequence of chromosome of Caulobacter sp. K31.</title>
        <authorList>
            <consortium name="US DOE Joint Genome Institute"/>
            <person name="Copeland A."/>
            <person name="Lucas S."/>
            <person name="Lapidus A."/>
            <person name="Barry K."/>
            <person name="Glavina del Rio T."/>
            <person name="Dalin E."/>
            <person name="Tice H."/>
            <person name="Pitluck S."/>
            <person name="Bruce D."/>
            <person name="Goodwin L."/>
            <person name="Thompson L.S."/>
            <person name="Brettin T."/>
            <person name="Detter J.C."/>
            <person name="Han C."/>
            <person name="Schmutz J."/>
            <person name="Larimer F."/>
            <person name="Land M."/>
            <person name="Hauser L."/>
            <person name="Kyrpides N."/>
            <person name="Kim E."/>
            <person name="Stephens C."/>
            <person name="Richardson P."/>
        </authorList>
    </citation>
    <scope>NUCLEOTIDE SEQUENCE [LARGE SCALE GENOMIC DNA]</scope>
    <source>
        <strain evidence="8">K31</strain>
    </source>
</reference>
<name>B0T544_CAUSK</name>
<dbReference type="GO" id="GO:0004252">
    <property type="term" value="F:serine-type endopeptidase activity"/>
    <property type="evidence" value="ECO:0007669"/>
    <property type="project" value="UniProtKB-EC"/>
</dbReference>
<dbReference type="Gene3D" id="3.40.50.1820">
    <property type="entry name" value="alpha/beta hydrolase"/>
    <property type="match status" value="1"/>
</dbReference>
<proteinExistence type="predicted"/>
<keyword evidence="5" id="KW-0732">Signal</keyword>
<dbReference type="InterPro" id="IPR051167">
    <property type="entry name" value="Prolyl_oligopep/macrocyclase"/>
</dbReference>
<organism evidence="8">
    <name type="scientific">Caulobacter sp. (strain K31)</name>
    <dbReference type="NCBI Taxonomy" id="366602"/>
    <lineage>
        <taxon>Bacteria</taxon>
        <taxon>Pseudomonadati</taxon>
        <taxon>Pseudomonadota</taxon>
        <taxon>Alphaproteobacteria</taxon>
        <taxon>Caulobacterales</taxon>
        <taxon>Caulobacteraceae</taxon>
        <taxon>Caulobacter</taxon>
    </lineage>
</organism>
<dbReference type="GO" id="GO:0070012">
    <property type="term" value="F:oligopeptidase activity"/>
    <property type="evidence" value="ECO:0007669"/>
    <property type="project" value="TreeGrafter"/>
</dbReference>
<dbReference type="KEGG" id="cak:Caul_4870"/>
<keyword evidence="2 8" id="KW-0378">Hydrolase</keyword>
<keyword evidence="3" id="KW-0720">Serine protease</keyword>
<dbReference type="SUPFAM" id="SSF53474">
    <property type="entry name" value="alpha/beta-Hydrolases"/>
    <property type="match status" value="1"/>
</dbReference>
<dbReference type="AlphaFoldDB" id="B0T544"/>
<dbReference type="GO" id="GO:0005829">
    <property type="term" value="C:cytosol"/>
    <property type="evidence" value="ECO:0007669"/>
    <property type="project" value="TreeGrafter"/>
</dbReference>
<evidence type="ECO:0000256" key="3">
    <source>
        <dbReference type="ARBA" id="ARBA00022825"/>
    </source>
</evidence>
<keyword evidence="1" id="KW-0645">Protease</keyword>
<dbReference type="Pfam" id="PF00326">
    <property type="entry name" value="Peptidase_S9"/>
    <property type="match status" value="1"/>
</dbReference>
<dbReference type="STRING" id="366602.Caul_4870"/>
<sequence length="722" mass="78378" precursor="true">MRSLLLVLLASTSLMTTAAHAADPAHANTPIPDKEARTPLADLGKDDPYRWMEEIEGERPLAWAKAQNTRSLAVLQRDTRYAELESQALAILNAKDRVPGVSFAGDGNLRNFWQDADHVRGLWRATTLESYRTAEPAWETLLDIDALSKAENANWVFKGADCLPPEDTRCLVTLSDGGKDAVSIREFDTVTRAFVDPVHGGGFDLPEGKQSVSWLDKDTLLVAREWEPGQVTKSGYAYVVKAWKRGAPLASAKEVFRGTPDDVAASAYALTDADGRVVATLASRAVSFFESESYFLTAQGPVKLPLPLKHSIQGYVAGQLAVSLEQDWPEKGFKTGDLVSFDLAALKADPAQAGATLVLRPTAKQSVESVTATRDKLVVGLLDNVTGVAFAYSHGPKGWTSQKLALPANSTIGLGSASRKDDRLFVSVTGYLTPSTYWLADAASLKLEQVKASPARFDASTHVVEQFEAVSSDGVKIPYFVVRPRGVEYDGTAPTLLYAYGGFQVSMTPAYSGVMGKLWLERGGTYVVANIRGGGEFGPAWHEAALKANRQKAYDDFFAVSQDLIDRKITSPRHLGIMGGSNGGLLMGVALTQRPELYNAVVVQVPLFDMIRYSQIGAGASWVGEYGDPAIPSERAVIARYDPYSNLKAGQNYPEVFIETSTKDDRVHPAHARKAAARLEALGYPVLYYENIDGGHAASANLAETARRQALEYVYLSKKLMD</sequence>
<dbReference type="EC" id="3.4.21.26" evidence="8"/>
<dbReference type="Pfam" id="PF02897">
    <property type="entry name" value="Peptidase_S9_N"/>
    <property type="match status" value="1"/>
</dbReference>
<accession>B0T544</accession>
<feature type="signal peptide" evidence="5">
    <location>
        <begin position="1"/>
        <end position="21"/>
    </location>
</feature>
<dbReference type="SUPFAM" id="SSF50993">
    <property type="entry name" value="Peptidase/esterase 'gauge' domain"/>
    <property type="match status" value="1"/>
</dbReference>
<evidence type="ECO:0000256" key="2">
    <source>
        <dbReference type="ARBA" id="ARBA00022801"/>
    </source>
</evidence>
<feature type="chain" id="PRO_5002755923" evidence="5">
    <location>
        <begin position="22"/>
        <end position="722"/>
    </location>
</feature>
<dbReference type="InterPro" id="IPR023302">
    <property type="entry name" value="Pept_S9A_N"/>
</dbReference>
<evidence type="ECO:0000259" key="7">
    <source>
        <dbReference type="Pfam" id="PF02897"/>
    </source>
</evidence>
<dbReference type="PANTHER" id="PTHR42881:SF13">
    <property type="entry name" value="PROLYL ENDOPEPTIDASE"/>
    <property type="match status" value="1"/>
</dbReference>
<dbReference type="Gene3D" id="2.130.10.120">
    <property type="entry name" value="Prolyl oligopeptidase, N-terminal domain"/>
    <property type="match status" value="1"/>
</dbReference>
<dbReference type="EMBL" id="CP000927">
    <property type="protein sequence ID" value="ABZ73990.1"/>
    <property type="molecule type" value="Genomic_DNA"/>
</dbReference>
<dbReference type="InterPro" id="IPR002470">
    <property type="entry name" value="Peptidase_S9A"/>
</dbReference>
<dbReference type="OrthoDB" id="9801421at2"/>
<evidence type="ECO:0000256" key="4">
    <source>
        <dbReference type="SAM" id="MobiDB-lite"/>
    </source>
</evidence>
<dbReference type="eggNOG" id="COG1505">
    <property type="taxonomic scope" value="Bacteria"/>
</dbReference>
<evidence type="ECO:0000256" key="5">
    <source>
        <dbReference type="SAM" id="SignalP"/>
    </source>
</evidence>
<gene>
    <name evidence="8" type="ordered locus">Caul_4870</name>
</gene>
<dbReference type="PANTHER" id="PTHR42881">
    <property type="entry name" value="PROLYL ENDOPEPTIDASE"/>
    <property type="match status" value="1"/>
</dbReference>
<evidence type="ECO:0000259" key="6">
    <source>
        <dbReference type="Pfam" id="PF00326"/>
    </source>
</evidence>
<dbReference type="GO" id="GO:0006508">
    <property type="term" value="P:proteolysis"/>
    <property type="evidence" value="ECO:0007669"/>
    <property type="project" value="UniProtKB-KW"/>
</dbReference>
<feature type="domain" description="Peptidase S9 prolyl oligopeptidase catalytic" evidence="6">
    <location>
        <begin position="519"/>
        <end position="720"/>
    </location>
</feature>
<feature type="domain" description="Peptidase S9A N-terminal" evidence="7">
    <location>
        <begin position="46"/>
        <end position="452"/>
    </location>
</feature>
<dbReference type="InterPro" id="IPR029058">
    <property type="entry name" value="AB_hydrolase_fold"/>
</dbReference>
<feature type="compositionally biased region" description="Basic and acidic residues" evidence="4">
    <location>
        <begin position="32"/>
        <end position="43"/>
    </location>
</feature>
<evidence type="ECO:0000313" key="8">
    <source>
        <dbReference type="EMBL" id="ABZ73990.1"/>
    </source>
</evidence>
<dbReference type="InterPro" id="IPR001375">
    <property type="entry name" value="Peptidase_S9_cat"/>
</dbReference>
<feature type="region of interest" description="Disordered" evidence="4">
    <location>
        <begin position="21"/>
        <end position="43"/>
    </location>
</feature>
<dbReference type="PRINTS" id="PR00862">
    <property type="entry name" value="PROLIGOPTASE"/>
</dbReference>
<dbReference type="HOGENOM" id="CLU_011290_4_0_5"/>